<keyword evidence="4" id="KW-0732">Signal</keyword>
<dbReference type="SUPFAM" id="SSF50156">
    <property type="entry name" value="PDZ domain-like"/>
    <property type="match status" value="1"/>
</dbReference>
<dbReference type="PROSITE" id="PS00135">
    <property type="entry name" value="TRYPSIN_SER"/>
    <property type="match status" value="1"/>
</dbReference>
<keyword evidence="7" id="KW-1185">Reference proteome</keyword>
<dbReference type="PROSITE" id="PS51257">
    <property type="entry name" value="PROKAR_LIPOPROTEIN"/>
    <property type="match status" value="1"/>
</dbReference>
<evidence type="ECO:0000313" key="7">
    <source>
        <dbReference type="Proteomes" id="UP000292373"/>
    </source>
</evidence>
<dbReference type="SUPFAM" id="SSF50494">
    <property type="entry name" value="Trypsin-like serine proteases"/>
    <property type="match status" value="1"/>
</dbReference>
<dbReference type="SMART" id="SM00228">
    <property type="entry name" value="PDZ"/>
    <property type="match status" value="1"/>
</dbReference>
<protein>
    <submittedName>
        <fullName evidence="6">PDZ domain-containing protein</fullName>
    </submittedName>
</protein>
<organism evidence="6 7">
    <name type="scientific">Propioniciclava sinopodophylli</name>
    <dbReference type="NCBI Taxonomy" id="1837344"/>
    <lineage>
        <taxon>Bacteria</taxon>
        <taxon>Bacillati</taxon>
        <taxon>Actinomycetota</taxon>
        <taxon>Actinomycetes</taxon>
        <taxon>Propionibacteriales</taxon>
        <taxon>Propionibacteriaceae</taxon>
        <taxon>Propioniciclava</taxon>
    </lineage>
</organism>
<dbReference type="InterPro" id="IPR043504">
    <property type="entry name" value="Peptidase_S1_PA_chymotrypsin"/>
</dbReference>
<evidence type="ECO:0000256" key="3">
    <source>
        <dbReference type="ARBA" id="ARBA00022801"/>
    </source>
</evidence>
<dbReference type="Pfam" id="PF13180">
    <property type="entry name" value="PDZ_2"/>
    <property type="match status" value="1"/>
</dbReference>
<evidence type="ECO:0000256" key="2">
    <source>
        <dbReference type="ARBA" id="ARBA00022670"/>
    </source>
</evidence>
<feature type="chain" id="PRO_5020361030" evidence="4">
    <location>
        <begin position="28"/>
        <end position="336"/>
    </location>
</feature>
<dbReference type="InterPro" id="IPR001940">
    <property type="entry name" value="Peptidase_S1C"/>
</dbReference>
<dbReference type="Proteomes" id="UP000292373">
    <property type="component" value="Unassembled WGS sequence"/>
</dbReference>
<dbReference type="PRINTS" id="PR00834">
    <property type="entry name" value="PROTEASES2C"/>
</dbReference>
<dbReference type="InterPro" id="IPR036034">
    <property type="entry name" value="PDZ_sf"/>
</dbReference>
<feature type="signal peptide" evidence="4">
    <location>
        <begin position="1"/>
        <end position="27"/>
    </location>
</feature>
<dbReference type="GO" id="GO:0004252">
    <property type="term" value="F:serine-type endopeptidase activity"/>
    <property type="evidence" value="ECO:0007669"/>
    <property type="project" value="InterPro"/>
</dbReference>
<dbReference type="InterPro" id="IPR033116">
    <property type="entry name" value="TRYPSIN_SER"/>
</dbReference>
<dbReference type="PANTHER" id="PTHR43343:SF3">
    <property type="entry name" value="PROTEASE DO-LIKE 8, CHLOROPLASTIC"/>
    <property type="match status" value="1"/>
</dbReference>
<dbReference type="InterPro" id="IPR001478">
    <property type="entry name" value="PDZ"/>
</dbReference>
<dbReference type="PROSITE" id="PS50106">
    <property type="entry name" value="PDZ"/>
    <property type="match status" value="1"/>
</dbReference>
<dbReference type="EMBL" id="SDMQ01000001">
    <property type="protein sequence ID" value="TBT88559.1"/>
    <property type="molecule type" value="Genomic_DNA"/>
</dbReference>
<dbReference type="RefSeq" id="WP_131166689.1">
    <property type="nucleotide sequence ID" value="NZ_SDMQ01000001.1"/>
</dbReference>
<sequence>MNKRSLALVTTTAACVLALGVPKLAPAATPADPAESVVLITVRSASGEGAGTGMVLTASGEVLTNYHVVEGSSEVSVTIPATGKTYSATVVGHDASRDVALLQLQDAAGLATITPDRDVVSAGDTLTAMGNASGGGELVAASGQVTALNQKVTVDDGNGGTETLTGVIETNAGAVPGDSGGPMFDSEGEVTGMTTAGSQTVTRDPGGMRGAGRSMPITTVSYAVPISDALAVVDQIRSGTETATTRIGAKAYLGITVAPAAGVWVNSVLADGPAAEAGLVAGSTITSLDGQAVVSQSDLAELLAQLEPGQQVTLTWVDPSGSRRSGTIALGTSQVN</sequence>
<evidence type="ECO:0000256" key="1">
    <source>
        <dbReference type="ARBA" id="ARBA00010541"/>
    </source>
</evidence>
<name>A0A4Q9KGT6_9ACTN</name>
<accession>A0A4Q9KGT6</accession>
<keyword evidence="2" id="KW-0645">Protease</keyword>
<evidence type="ECO:0000313" key="6">
    <source>
        <dbReference type="EMBL" id="TBT88559.1"/>
    </source>
</evidence>
<dbReference type="Pfam" id="PF13365">
    <property type="entry name" value="Trypsin_2"/>
    <property type="match status" value="1"/>
</dbReference>
<dbReference type="InterPro" id="IPR009003">
    <property type="entry name" value="Peptidase_S1_PA"/>
</dbReference>
<feature type="domain" description="PDZ" evidence="5">
    <location>
        <begin position="242"/>
        <end position="303"/>
    </location>
</feature>
<dbReference type="InterPro" id="IPR051201">
    <property type="entry name" value="Chloro_Bact_Ser_Proteases"/>
</dbReference>
<dbReference type="OrthoDB" id="73775at2"/>
<dbReference type="AlphaFoldDB" id="A0A4Q9KGT6"/>
<dbReference type="GO" id="GO:0006508">
    <property type="term" value="P:proteolysis"/>
    <property type="evidence" value="ECO:0007669"/>
    <property type="project" value="UniProtKB-KW"/>
</dbReference>
<evidence type="ECO:0000256" key="4">
    <source>
        <dbReference type="SAM" id="SignalP"/>
    </source>
</evidence>
<reference evidence="6 7" key="1">
    <citation type="submission" date="2019-01" db="EMBL/GenBank/DDBJ databases">
        <title>Lactibacter flavus gen. nov., sp. nov., a novel bacterium of the family Propionibacteriaceae isolated from raw milk and dairy products.</title>
        <authorList>
            <person name="Huptas C."/>
            <person name="Wenning M."/>
            <person name="Breitenwieser F."/>
            <person name="Doll E."/>
            <person name="Von Neubeck M."/>
            <person name="Busse H.-J."/>
            <person name="Scherer S."/>
        </authorList>
    </citation>
    <scope>NUCLEOTIDE SEQUENCE [LARGE SCALE GENOMIC DNA]</scope>
    <source>
        <strain evidence="6 7">KCTC 33808</strain>
    </source>
</reference>
<comment type="caution">
    <text evidence="6">The sequence shown here is derived from an EMBL/GenBank/DDBJ whole genome shotgun (WGS) entry which is preliminary data.</text>
</comment>
<evidence type="ECO:0000259" key="5">
    <source>
        <dbReference type="PROSITE" id="PS50106"/>
    </source>
</evidence>
<dbReference type="Gene3D" id="2.40.10.10">
    <property type="entry name" value="Trypsin-like serine proteases"/>
    <property type="match status" value="2"/>
</dbReference>
<comment type="similarity">
    <text evidence="1">Belongs to the peptidase S1C family.</text>
</comment>
<keyword evidence="3" id="KW-0378">Hydrolase</keyword>
<proteinExistence type="inferred from homology"/>
<dbReference type="Gene3D" id="2.30.42.10">
    <property type="match status" value="1"/>
</dbReference>
<gene>
    <name evidence="6" type="ORF">ET989_00985</name>
</gene>
<dbReference type="PANTHER" id="PTHR43343">
    <property type="entry name" value="PEPTIDASE S12"/>
    <property type="match status" value="1"/>
</dbReference>